<feature type="domain" description="NAD-dependent epimerase/dehydratase" evidence="20">
    <location>
        <begin position="234"/>
        <end position="457"/>
    </location>
</feature>
<evidence type="ECO:0000256" key="18">
    <source>
        <dbReference type="ARBA" id="ARBA00049410"/>
    </source>
</evidence>
<evidence type="ECO:0000256" key="6">
    <source>
        <dbReference type="ARBA" id="ARBA00018816"/>
    </source>
</evidence>
<keyword evidence="9" id="KW-0735">Signal-anchor</keyword>
<dbReference type="GO" id="GO:0033320">
    <property type="term" value="P:UDP-D-xylose biosynthetic process"/>
    <property type="evidence" value="ECO:0007669"/>
    <property type="project" value="UniProtKB-UniPathway"/>
</dbReference>
<dbReference type="OMA" id="RWYWERI"/>
<evidence type="ECO:0000256" key="14">
    <source>
        <dbReference type="ARBA" id="ARBA00023180"/>
    </source>
</evidence>
<dbReference type="EC" id="4.1.1.35" evidence="5"/>
<dbReference type="FunFam" id="3.40.50.720:FF:000065">
    <property type="entry name" value="UDP-glucuronic acid decarboxylase 1"/>
    <property type="match status" value="1"/>
</dbReference>
<evidence type="ECO:0000256" key="15">
    <source>
        <dbReference type="ARBA" id="ARBA00023239"/>
    </source>
</evidence>
<dbReference type="AlphaFoldDB" id="A0A066VGG0"/>
<reference evidence="21 22" key="1">
    <citation type="submission" date="2014-05" db="EMBL/GenBank/DDBJ databases">
        <title>Draft genome sequence of a rare smut relative, Tilletiaria anomala UBC 951.</title>
        <authorList>
            <consortium name="DOE Joint Genome Institute"/>
            <person name="Toome M."/>
            <person name="Kuo A."/>
            <person name="Henrissat B."/>
            <person name="Lipzen A."/>
            <person name="Tritt A."/>
            <person name="Yoshinaga Y."/>
            <person name="Zane M."/>
            <person name="Barry K."/>
            <person name="Grigoriev I.V."/>
            <person name="Spatafora J.W."/>
            <person name="Aimea M.C."/>
        </authorList>
    </citation>
    <scope>NUCLEOTIDE SEQUENCE [LARGE SCALE GENOMIC DNA]</scope>
    <source>
        <strain evidence="21 22">UBC 951</strain>
    </source>
</reference>
<evidence type="ECO:0000256" key="13">
    <source>
        <dbReference type="ARBA" id="ARBA00023136"/>
    </source>
</evidence>
<evidence type="ECO:0000256" key="8">
    <source>
        <dbReference type="ARBA" id="ARBA00022793"/>
    </source>
</evidence>
<keyword evidence="10" id="KW-1133">Transmembrane helix</keyword>
<keyword evidence="14" id="KW-0325">Glycoprotein</keyword>
<feature type="region of interest" description="Disordered" evidence="19">
    <location>
        <begin position="111"/>
        <end position="146"/>
    </location>
</feature>
<keyword evidence="13" id="KW-0472">Membrane</keyword>
<keyword evidence="7" id="KW-0812">Transmembrane</keyword>
<comment type="similarity">
    <text evidence="4">Belongs to the NAD(P)-dependent epimerase/dehydratase family. UDP-glucuronic acid decarboxylase subfamily.</text>
</comment>
<evidence type="ECO:0000256" key="12">
    <source>
        <dbReference type="ARBA" id="ARBA00023034"/>
    </source>
</evidence>
<evidence type="ECO:0000256" key="1">
    <source>
        <dbReference type="ARBA" id="ARBA00001911"/>
    </source>
</evidence>
<dbReference type="GO" id="GO:0032580">
    <property type="term" value="C:Golgi cisterna membrane"/>
    <property type="evidence" value="ECO:0007669"/>
    <property type="project" value="UniProtKB-SubCell"/>
</dbReference>
<evidence type="ECO:0000256" key="19">
    <source>
        <dbReference type="SAM" id="MobiDB-lite"/>
    </source>
</evidence>
<accession>A0A066VGG0</accession>
<dbReference type="RefSeq" id="XP_013240462.1">
    <property type="nucleotide sequence ID" value="XM_013385008.1"/>
</dbReference>
<organism evidence="21 22">
    <name type="scientific">Tilletiaria anomala (strain ATCC 24038 / CBS 436.72 / UBC 951)</name>
    <dbReference type="NCBI Taxonomy" id="1037660"/>
    <lineage>
        <taxon>Eukaryota</taxon>
        <taxon>Fungi</taxon>
        <taxon>Dikarya</taxon>
        <taxon>Basidiomycota</taxon>
        <taxon>Ustilaginomycotina</taxon>
        <taxon>Exobasidiomycetes</taxon>
        <taxon>Georgefischeriales</taxon>
        <taxon>Tilletiariaceae</taxon>
        <taxon>Tilletiaria</taxon>
    </lineage>
</organism>
<protein>
    <recommendedName>
        <fullName evidence="6">UDP-glucuronic acid decarboxylase 1</fullName>
        <ecNumber evidence="5">4.1.1.35</ecNumber>
    </recommendedName>
    <alternativeName>
        <fullName evidence="16">UDP-glucuronate decarboxylase 1</fullName>
    </alternativeName>
</protein>
<dbReference type="PANTHER" id="PTHR43078:SF6">
    <property type="entry name" value="UDP-GLUCURONIC ACID DECARBOXYLASE 1"/>
    <property type="match status" value="1"/>
</dbReference>
<evidence type="ECO:0000256" key="10">
    <source>
        <dbReference type="ARBA" id="ARBA00022989"/>
    </source>
</evidence>
<evidence type="ECO:0000256" key="16">
    <source>
        <dbReference type="ARBA" id="ARBA00031585"/>
    </source>
</evidence>
<dbReference type="HOGENOM" id="CLU_007383_24_0_1"/>
<evidence type="ECO:0000256" key="2">
    <source>
        <dbReference type="ARBA" id="ARBA00004323"/>
    </source>
</evidence>
<dbReference type="EMBL" id="JMSN01000132">
    <property type="protein sequence ID" value="KDN37680.1"/>
    <property type="molecule type" value="Genomic_DNA"/>
</dbReference>
<dbReference type="OrthoDB" id="331544at2759"/>
<dbReference type="GO" id="GO:0000139">
    <property type="term" value="C:Golgi membrane"/>
    <property type="evidence" value="ECO:0007669"/>
    <property type="project" value="UniProtKB-SubCell"/>
</dbReference>
<sequence length="602" mass="64946">MVDQPAFCPPTPGAPVRDSSSPDPEGLSFNDWDIPLRLLRELYLKPEYMSYGLSTIPSSGSSTTLGTPTFPPSSSAQSILHAAAVSPGSSAPTPNTPPTVVFRRVRTDSGASNASSAFVGPSSEQGGIRRSASLSHAATPRHATASRRWAPGGSICKASGIINAVGATIASDQLSQALSPSGADVPHSSSSASLSSLGQSFSAKPRTRVVSFSPSQMPQFLPTRVLSFEQKKRVLVTGGAGFVGSHLVDRLMLMGHEVMVVDNFFTGTKSSLSHWVGHPSFELVRHDVVNPLLVEVDQIYHLACPASPKSYQVNQIKTIKTNFMGTMNMLGLAKRTKARFLLASTSEVYGDPDVHPQPENYNGNVNQTGPRGCYDEGKRIAETLTYGYLYQDGVDVRVARIFNTYGPRMHPFDGRVVSNFILQGLKGEPLTVYGDGSQTRSFMFIHDLVDALIALMNVEVDDIAGSDPTDEKGRDDLLHGVHGPVNIGNGHEFTIKELVEAVAAAVQQVKSELSPNGLLEMGSLSESLAAADAPHVEGEAEEINGVKVVYCPMPTDDPKQRRPDTTRAKQLLNWEPRWSLKEGLLEMCRYYAHRMESGEVNV</sequence>
<evidence type="ECO:0000256" key="5">
    <source>
        <dbReference type="ARBA" id="ARBA00012290"/>
    </source>
</evidence>
<gene>
    <name evidence="21" type="ORF">K437DRAFT_259692</name>
</gene>
<name>A0A066VGG0_TILAU</name>
<keyword evidence="12" id="KW-0333">Golgi apparatus</keyword>
<dbReference type="InterPro" id="IPR044516">
    <property type="entry name" value="UXS-like"/>
</dbReference>
<dbReference type="GeneID" id="25265346"/>
<dbReference type="GO" id="GO:0070403">
    <property type="term" value="F:NAD+ binding"/>
    <property type="evidence" value="ECO:0007669"/>
    <property type="project" value="InterPro"/>
</dbReference>
<evidence type="ECO:0000313" key="21">
    <source>
        <dbReference type="EMBL" id="KDN37680.1"/>
    </source>
</evidence>
<dbReference type="UniPathway" id="UPA00796">
    <property type="reaction ID" value="UER00771"/>
</dbReference>
<dbReference type="InParanoid" id="A0A066VGG0"/>
<comment type="cofactor">
    <cofactor evidence="1">
        <name>NAD(+)</name>
        <dbReference type="ChEBI" id="CHEBI:57540"/>
    </cofactor>
</comment>
<comment type="subcellular location">
    <subcellularLocation>
        <location evidence="2">Golgi apparatus membrane</location>
        <topology evidence="2">Single-pass type II membrane protein</topology>
    </subcellularLocation>
    <subcellularLocation>
        <location evidence="17">Golgi apparatus</location>
        <location evidence="17">Golgi stack membrane</location>
    </subcellularLocation>
</comment>
<evidence type="ECO:0000256" key="3">
    <source>
        <dbReference type="ARBA" id="ARBA00005100"/>
    </source>
</evidence>
<dbReference type="CDD" id="cd05230">
    <property type="entry name" value="UGD_SDR_e"/>
    <property type="match status" value="1"/>
</dbReference>
<evidence type="ECO:0000259" key="20">
    <source>
        <dbReference type="Pfam" id="PF01370"/>
    </source>
</evidence>
<dbReference type="Pfam" id="PF01370">
    <property type="entry name" value="Epimerase"/>
    <property type="match status" value="1"/>
</dbReference>
<dbReference type="Proteomes" id="UP000027361">
    <property type="component" value="Unassembled WGS sequence"/>
</dbReference>
<dbReference type="STRING" id="1037660.A0A066VGG0"/>
<evidence type="ECO:0000256" key="7">
    <source>
        <dbReference type="ARBA" id="ARBA00022692"/>
    </source>
</evidence>
<comment type="catalytic activity">
    <reaction evidence="18">
        <text>UDP-alpha-D-glucuronate + H(+) = UDP-alpha-D-xylose + CO2</text>
        <dbReference type="Rhea" id="RHEA:23916"/>
        <dbReference type="ChEBI" id="CHEBI:15378"/>
        <dbReference type="ChEBI" id="CHEBI:16526"/>
        <dbReference type="ChEBI" id="CHEBI:57632"/>
        <dbReference type="ChEBI" id="CHEBI:58052"/>
        <dbReference type="EC" id="4.1.1.35"/>
    </reaction>
    <physiologicalReaction direction="left-to-right" evidence="18">
        <dbReference type="Rhea" id="RHEA:23917"/>
    </physiologicalReaction>
</comment>
<dbReference type="GO" id="GO:0048040">
    <property type="term" value="F:UDP-glucuronate decarboxylase activity"/>
    <property type="evidence" value="ECO:0007669"/>
    <property type="project" value="UniProtKB-EC"/>
</dbReference>
<comment type="pathway">
    <text evidence="3">Nucleotide-sugar biosynthesis; UDP-alpha-D-xylose biosynthesis; UDP-alpha-D-xylose from UDP-alpha-D-glucuronate: step 1/1.</text>
</comment>
<evidence type="ECO:0000313" key="22">
    <source>
        <dbReference type="Proteomes" id="UP000027361"/>
    </source>
</evidence>
<evidence type="ECO:0000256" key="17">
    <source>
        <dbReference type="ARBA" id="ARBA00037859"/>
    </source>
</evidence>
<evidence type="ECO:0000256" key="11">
    <source>
        <dbReference type="ARBA" id="ARBA00023027"/>
    </source>
</evidence>
<feature type="non-terminal residue" evidence="21">
    <location>
        <position position="602"/>
    </location>
</feature>
<dbReference type="InterPro" id="IPR036291">
    <property type="entry name" value="NAD(P)-bd_dom_sf"/>
</dbReference>
<comment type="caution">
    <text evidence="21">The sequence shown here is derived from an EMBL/GenBank/DDBJ whole genome shotgun (WGS) entry which is preliminary data.</text>
</comment>
<keyword evidence="8" id="KW-0210">Decarboxylase</keyword>
<feature type="region of interest" description="Disordered" evidence="19">
    <location>
        <begin position="1"/>
        <end position="30"/>
    </location>
</feature>
<proteinExistence type="inferred from homology"/>
<evidence type="ECO:0000256" key="4">
    <source>
        <dbReference type="ARBA" id="ARBA00007505"/>
    </source>
</evidence>
<dbReference type="InterPro" id="IPR001509">
    <property type="entry name" value="Epimerase_deHydtase"/>
</dbReference>
<dbReference type="Gene3D" id="3.40.50.720">
    <property type="entry name" value="NAD(P)-binding Rossmann-like Domain"/>
    <property type="match status" value="1"/>
</dbReference>
<dbReference type="PANTHER" id="PTHR43078">
    <property type="entry name" value="UDP-GLUCURONIC ACID DECARBOXYLASE-RELATED"/>
    <property type="match status" value="1"/>
</dbReference>
<keyword evidence="11" id="KW-0520">NAD</keyword>
<dbReference type="GO" id="GO:0042732">
    <property type="term" value="P:D-xylose metabolic process"/>
    <property type="evidence" value="ECO:0007669"/>
    <property type="project" value="InterPro"/>
</dbReference>
<keyword evidence="15" id="KW-0456">Lyase</keyword>
<evidence type="ECO:0000256" key="9">
    <source>
        <dbReference type="ARBA" id="ARBA00022968"/>
    </source>
</evidence>
<dbReference type="SUPFAM" id="SSF51735">
    <property type="entry name" value="NAD(P)-binding Rossmann-fold domains"/>
    <property type="match status" value="1"/>
</dbReference>
<keyword evidence="22" id="KW-1185">Reference proteome</keyword>